<protein>
    <recommendedName>
        <fullName evidence="2">STAS domain-containing protein</fullName>
    </recommendedName>
</protein>
<proteinExistence type="predicted"/>
<dbReference type="EMBL" id="BOMI01000014">
    <property type="protein sequence ID" value="GID72327.1"/>
    <property type="molecule type" value="Genomic_DNA"/>
</dbReference>
<dbReference type="RefSeq" id="WP_203760285.1">
    <property type="nucleotide sequence ID" value="NZ_BAAABO010000025.1"/>
</dbReference>
<gene>
    <name evidence="3" type="ORF">Ade02nite_09680</name>
</gene>
<dbReference type="InterPro" id="IPR058548">
    <property type="entry name" value="MlaB-like_STAS"/>
</dbReference>
<evidence type="ECO:0000259" key="2">
    <source>
        <dbReference type="PROSITE" id="PS50801"/>
    </source>
</evidence>
<dbReference type="Pfam" id="PF13466">
    <property type="entry name" value="STAS_2"/>
    <property type="match status" value="1"/>
</dbReference>
<sequence length="211" mass="20059">MSGLFTMCKHDDGDGLVRIVLTGEIDADVSPALSTMMVNAADQNGVAGLVVDLERVSLLSAAGIRSLLEARAAAGDRGLPFGVVNPGGLVEEALMAAGVSGPLMMRRSPSAATARHLPASGLTAAGLTGGSAASSADGSAASSADGSAARPTDGSAASSADGSAARPTDGAASSSPAARSTGGSAAGSAGLTASGWAQSSRVRGGLPAPGA</sequence>
<dbReference type="Proteomes" id="UP000609879">
    <property type="component" value="Unassembled WGS sequence"/>
</dbReference>
<evidence type="ECO:0000313" key="4">
    <source>
        <dbReference type="Proteomes" id="UP000609879"/>
    </source>
</evidence>
<evidence type="ECO:0000313" key="3">
    <source>
        <dbReference type="EMBL" id="GID72327.1"/>
    </source>
</evidence>
<comment type="caution">
    <text evidence="3">The sequence shown here is derived from an EMBL/GenBank/DDBJ whole genome shotgun (WGS) entry which is preliminary data.</text>
</comment>
<feature type="compositionally biased region" description="Low complexity" evidence="1">
    <location>
        <begin position="127"/>
        <end position="197"/>
    </location>
</feature>
<dbReference type="InterPro" id="IPR036513">
    <property type="entry name" value="STAS_dom_sf"/>
</dbReference>
<dbReference type="Gene3D" id="3.30.750.24">
    <property type="entry name" value="STAS domain"/>
    <property type="match status" value="1"/>
</dbReference>
<evidence type="ECO:0000256" key="1">
    <source>
        <dbReference type="SAM" id="MobiDB-lite"/>
    </source>
</evidence>
<reference evidence="3 4" key="1">
    <citation type="submission" date="2021-01" db="EMBL/GenBank/DDBJ databases">
        <title>Whole genome shotgun sequence of Actinoplanes deccanensis NBRC 13994.</title>
        <authorList>
            <person name="Komaki H."/>
            <person name="Tamura T."/>
        </authorList>
    </citation>
    <scope>NUCLEOTIDE SEQUENCE [LARGE SCALE GENOMIC DNA]</scope>
    <source>
        <strain evidence="3 4">NBRC 13994</strain>
    </source>
</reference>
<organism evidence="3 4">
    <name type="scientific">Paractinoplanes deccanensis</name>
    <dbReference type="NCBI Taxonomy" id="113561"/>
    <lineage>
        <taxon>Bacteria</taxon>
        <taxon>Bacillati</taxon>
        <taxon>Actinomycetota</taxon>
        <taxon>Actinomycetes</taxon>
        <taxon>Micromonosporales</taxon>
        <taxon>Micromonosporaceae</taxon>
        <taxon>Paractinoplanes</taxon>
    </lineage>
</organism>
<dbReference type="SUPFAM" id="SSF52091">
    <property type="entry name" value="SpoIIaa-like"/>
    <property type="match status" value="1"/>
</dbReference>
<dbReference type="CDD" id="cd07043">
    <property type="entry name" value="STAS_anti-anti-sigma_factors"/>
    <property type="match status" value="1"/>
</dbReference>
<accession>A0ABQ3XX53</accession>
<dbReference type="InterPro" id="IPR002645">
    <property type="entry name" value="STAS_dom"/>
</dbReference>
<keyword evidence="4" id="KW-1185">Reference proteome</keyword>
<feature type="region of interest" description="Disordered" evidence="1">
    <location>
        <begin position="127"/>
        <end position="211"/>
    </location>
</feature>
<name>A0ABQ3XX53_9ACTN</name>
<feature type="domain" description="STAS" evidence="2">
    <location>
        <begin position="14"/>
        <end position="99"/>
    </location>
</feature>
<dbReference type="PROSITE" id="PS50801">
    <property type="entry name" value="STAS"/>
    <property type="match status" value="1"/>
</dbReference>